<dbReference type="AlphaFoldDB" id="A0A1K0GPF7"/>
<comment type="caution">
    <text evidence="3">The sequence shown here is derived from an EMBL/GenBank/DDBJ whole genome shotgun (WGS) entry which is preliminary data.</text>
</comment>
<proteinExistence type="predicted"/>
<feature type="compositionally biased region" description="Low complexity" evidence="1">
    <location>
        <begin position="139"/>
        <end position="157"/>
    </location>
</feature>
<gene>
    <name evidence="3" type="ORF">BG844_28675</name>
</gene>
<feature type="transmembrane region" description="Helical" evidence="2">
    <location>
        <begin position="34"/>
        <end position="54"/>
    </location>
</feature>
<sequence>MSGQRRQVVGAGAAVLVGVGVGIATEVVTDAPRIGAIAALVALTAALIAIKIGLRMSESEGGAKPDQPSGPAAGHVSSRTVNGGTSYAAGRDIGLTPGHTVAVGATIVLVVIAMVVAGVLILGNEADGGKGLPLPPSPGLTVPSDDSSPTPTASASSPSPPPLPRSEVPDRLVGTWSGGTDGATANWTYTFADNGEVEQSNGRIGVHRAGTVVVATTTLTLYFPGRQPETFRWKVSSIDGGFGYTFSNLQLNGLSYVRQDTEP</sequence>
<name>A0A1K0GPF7_9ACTN</name>
<evidence type="ECO:0000256" key="1">
    <source>
        <dbReference type="SAM" id="MobiDB-lite"/>
    </source>
</evidence>
<organism evidence="3 4">
    <name type="scientific">Couchioplanes caeruleus subsp. caeruleus</name>
    <dbReference type="NCBI Taxonomy" id="56427"/>
    <lineage>
        <taxon>Bacteria</taxon>
        <taxon>Bacillati</taxon>
        <taxon>Actinomycetota</taxon>
        <taxon>Actinomycetes</taxon>
        <taxon>Micromonosporales</taxon>
        <taxon>Micromonosporaceae</taxon>
        <taxon>Couchioplanes</taxon>
    </lineage>
</organism>
<dbReference type="RefSeq" id="WP_071808428.1">
    <property type="nucleotide sequence ID" value="NZ_MEIA01000439.1"/>
</dbReference>
<feature type="region of interest" description="Disordered" evidence="1">
    <location>
        <begin position="59"/>
        <end position="79"/>
    </location>
</feature>
<keyword evidence="4" id="KW-1185">Reference proteome</keyword>
<keyword evidence="2" id="KW-1133">Transmembrane helix</keyword>
<evidence type="ECO:0000313" key="3">
    <source>
        <dbReference type="EMBL" id="OJF11115.1"/>
    </source>
</evidence>
<reference evidence="3 4" key="1">
    <citation type="submission" date="2016-09" db="EMBL/GenBank/DDBJ databases">
        <title>Couchioplanes caeruleus draft genome sequence.</title>
        <authorList>
            <person name="Sheehan J."/>
            <person name="Caffrey P."/>
        </authorList>
    </citation>
    <scope>NUCLEOTIDE SEQUENCE [LARGE SCALE GENOMIC DNA]</scope>
    <source>
        <strain evidence="3 4">DSM 43634</strain>
    </source>
</reference>
<dbReference type="Proteomes" id="UP000182486">
    <property type="component" value="Unassembled WGS sequence"/>
</dbReference>
<keyword evidence="2" id="KW-0472">Membrane</keyword>
<dbReference type="EMBL" id="MEIA01000439">
    <property type="protein sequence ID" value="OJF11115.1"/>
    <property type="molecule type" value="Genomic_DNA"/>
</dbReference>
<keyword evidence="2" id="KW-0812">Transmembrane</keyword>
<protein>
    <submittedName>
        <fullName evidence="3">Uncharacterized protein</fullName>
    </submittedName>
</protein>
<evidence type="ECO:0000256" key="2">
    <source>
        <dbReference type="SAM" id="Phobius"/>
    </source>
</evidence>
<evidence type="ECO:0000313" key="4">
    <source>
        <dbReference type="Proteomes" id="UP000182486"/>
    </source>
</evidence>
<accession>A0A1K0GPF7</accession>
<feature type="region of interest" description="Disordered" evidence="1">
    <location>
        <begin position="127"/>
        <end position="179"/>
    </location>
</feature>
<feature type="transmembrane region" description="Helical" evidence="2">
    <location>
        <begin position="101"/>
        <end position="123"/>
    </location>
</feature>